<reference evidence="1 2" key="1">
    <citation type="submission" date="2018-08" db="EMBL/GenBank/DDBJ databases">
        <title>A genome reference for cultivated species of the human gut microbiota.</title>
        <authorList>
            <person name="Zou Y."/>
            <person name="Xue W."/>
            <person name="Luo G."/>
        </authorList>
    </citation>
    <scope>NUCLEOTIDE SEQUENCE [LARGE SCALE GENOMIC DNA]</scope>
    <source>
        <strain evidence="1 2">AF22-21</strain>
    </source>
</reference>
<dbReference type="Proteomes" id="UP000283295">
    <property type="component" value="Unassembled WGS sequence"/>
</dbReference>
<accession>A0A412IRD6</accession>
<proteinExistence type="predicted"/>
<protein>
    <submittedName>
        <fullName evidence="1">NusG domain II-containing protein</fullName>
    </submittedName>
</protein>
<organism evidence="1 2">
    <name type="scientific">Coprococcus eutactus</name>
    <dbReference type="NCBI Taxonomy" id="33043"/>
    <lineage>
        <taxon>Bacteria</taxon>
        <taxon>Bacillati</taxon>
        <taxon>Bacillota</taxon>
        <taxon>Clostridia</taxon>
        <taxon>Lachnospirales</taxon>
        <taxon>Lachnospiraceae</taxon>
        <taxon>Coprococcus</taxon>
    </lineage>
</organism>
<dbReference type="Pfam" id="PF07009">
    <property type="entry name" value="NusG_II"/>
    <property type="match status" value="1"/>
</dbReference>
<dbReference type="CDD" id="cd09911">
    <property type="entry name" value="Lin0431_like"/>
    <property type="match status" value="1"/>
</dbReference>
<evidence type="ECO:0000313" key="1">
    <source>
        <dbReference type="EMBL" id="RGS41686.1"/>
    </source>
</evidence>
<dbReference type="AlphaFoldDB" id="A0A412IRD6"/>
<name>A0A412IRD6_9FIRM</name>
<sequence length="129" mass="14265">MTDMEMKDKYITKKRDIVLTAVLLILGVTGVLIVKYGLKSGNTADVYIDDKLVQTIDLSVDDEYTFQTDKGSNTVEVRNGAVSMKSADCPDKVCVRMGTKNRNGETITCLPHKLVIEVHGGQEQEVDIK</sequence>
<dbReference type="EMBL" id="QRVK01000018">
    <property type="protein sequence ID" value="RGS41686.1"/>
    <property type="molecule type" value="Genomic_DNA"/>
</dbReference>
<dbReference type="OrthoDB" id="47603at2"/>
<dbReference type="InterPro" id="IPR038690">
    <property type="entry name" value="NusG_2_sf"/>
</dbReference>
<evidence type="ECO:0000313" key="2">
    <source>
        <dbReference type="Proteomes" id="UP000283295"/>
    </source>
</evidence>
<gene>
    <name evidence="1" type="ORF">DWX94_08200</name>
</gene>
<dbReference type="Gene3D" id="2.60.320.10">
    <property type="entry name" value="N-utilization substance G protein NusG, insert domain"/>
    <property type="match status" value="1"/>
</dbReference>
<comment type="caution">
    <text evidence="1">The sequence shown here is derived from an EMBL/GenBank/DDBJ whole genome shotgun (WGS) entry which is preliminary data.</text>
</comment>